<reference evidence="1 2" key="1">
    <citation type="submission" date="2017-09" db="EMBL/GenBank/DDBJ databases">
        <authorList>
            <person name="Varghese N."/>
            <person name="Submissions S."/>
        </authorList>
    </citation>
    <scope>NUCLEOTIDE SEQUENCE [LARGE SCALE GENOMIC DNA]</scope>
    <source>
        <strain evidence="1 2">OK806</strain>
    </source>
</reference>
<comment type="caution">
    <text evidence="1">The sequence shown here is derived from an EMBL/GenBank/DDBJ whole genome shotgun (WGS) entry which is preliminary data.</text>
</comment>
<dbReference type="InterPro" id="IPR009962">
    <property type="entry name" value="DUF1488"/>
</dbReference>
<evidence type="ECO:0000313" key="1">
    <source>
        <dbReference type="EMBL" id="SOE91290.1"/>
    </source>
</evidence>
<dbReference type="Proteomes" id="UP000219522">
    <property type="component" value="Unassembled WGS sequence"/>
</dbReference>
<protein>
    <submittedName>
        <fullName evidence="1">Uncharacterized protein</fullName>
    </submittedName>
</protein>
<dbReference type="Pfam" id="PF07369">
    <property type="entry name" value="DUF1488"/>
    <property type="match status" value="1"/>
</dbReference>
<organism evidence="1 2">
    <name type="scientific">Caballeronia arationis</name>
    <dbReference type="NCBI Taxonomy" id="1777142"/>
    <lineage>
        <taxon>Bacteria</taxon>
        <taxon>Pseudomonadati</taxon>
        <taxon>Pseudomonadota</taxon>
        <taxon>Betaproteobacteria</taxon>
        <taxon>Burkholderiales</taxon>
        <taxon>Burkholderiaceae</taxon>
        <taxon>Caballeronia</taxon>
    </lineage>
</organism>
<evidence type="ECO:0000313" key="2">
    <source>
        <dbReference type="Proteomes" id="UP000219522"/>
    </source>
</evidence>
<dbReference type="AlphaFoldDB" id="A0A7Z7IGJ1"/>
<keyword evidence="2" id="KW-1185">Reference proteome</keyword>
<proteinExistence type="predicted"/>
<accession>A0A7Z7IGJ1</accession>
<gene>
    <name evidence="1" type="ORF">SAMN05446927_8200</name>
</gene>
<dbReference type="OrthoDB" id="9105893at2"/>
<dbReference type="EMBL" id="OCSU01000004">
    <property type="protein sequence ID" value="SOE91290.1"/>
    <property type="molecule type" value="Genomic_DNA"/>
</dbReference>
<dbReference type="RefSeq" id="WP_062644762.1">
    <property type="nucleotide sequence ID" value="NZ_FCOG02000487.1"/>
</dbReference>
<name>A0A7Z7IGJ1_9BURK</name>
<sequence>MEALAPAPRILANRRGVAFDLVRANGSVECVVTVEALEAYFWLEPGASDARTLKCFGDGYQRIAALAARKALAHPAASIELTSSDFARST</sequence>